<sequence length="211" mass="23652">MRNADINTLGEAMELGLGVELHQVTWDDLKVGCDHTRDTVMSNVLRRATIQESAITTISETVARGRRTISLQMRGTVDYHLKTKREEKTAPGIHILPVGKCLPTTPTSWIVLRKGSVLAPTVRVLVNRMMAAGLIELWISRFTPEGTRPAHRNVALAVKNLEPSWKLLALGHAVALLVFLGELAVFRRRPHPRAEVFTKLGSRLFEYKNFQ</sequence>
<evidence type="ECO:0000313" key="2">
    <source>
        <dbReference type="RefSeq" id="XP_026279826.2"/>
    </source>
</evidence>
<dbReference type="GeneID" id="113207460"/>
<name>A0A6J1SMS3_FRAOC</name>
<organism evidence="1 2">
    <name type="scientific">Frankliniella occidentalis</name>
    <name type="common">Western flower thrips</name>
    <name type="synonym">Euthrips occidentalis</name>
    <dbReference type="NCBI Taxonomy" id="133901"/>
    <lineage>
        <taxon>Eukaryota</taxon>
        <taxon>Metazoa</taxon>
        <taxon>Ecdysozoa</taxon>
        <taxon>Arthropoda</taxon>
        <taxon>Hexapoda</taxon>
        <taxon>Insecta</taxon>
        <taxon>Pterygota</taxon>
        <taxon>Neoptera</taxon>
        <taxon>Paraneoptera</taxon>
        <taxon>Thysanoptera</taxon>
        <taxon>Terebrantia</taxon>
        <taxon>Thripoidea</taxon>
        <taxon>Thripidae</taxon>
        <taxon>Frankliniella</taxon>
    </lineage>
</organism>
<evidence type="ECO:0000313" key="1">
    <source>
        <dbReference type="Proteomes" id="UP000504606"/>
    </source>
</evidence>
<protein>
    <submittedName>
        <fullName evidence="2">Uncharacterized protein LOC113207460</fullName>
    </submittedName>
</protein>
<dbReference type="Proteomes" id="UP000504606">
    <property type="component" value="Unplaced"/>
</dbReference>
<gene>
    <name evidence="2" type="primary">LOC113207460</name>
</gene>
<dbReference type="KEGG" id="foc:113207460"/>
<dbReference type="RefSeq" id="XP_026279826.2">
    <property type="nucleotide sequence ID" value="XM_026424041.2"/>
</dbReference>
<keyword evidence="1" id="KW-1185">Reference proteome</keyword>
<dbReference type="AlphaFoldDB" id="A0A6J1SMS3"/>
<dbReference type="OrthoDB" id="6614738at2759"/>
<reference evidence="2" key="1">
    <citation type="submission" date="2025-08" db="UniProtKB">
        <authorList>
            <consortium name="RefSeq"/>
        </authorList>
    </citation>
    <scope>IDENTIFICATION</scope>
    <source>
        <tissue evidence="2">Whole organism</tissue>
    </source>
</reference>
<proteinExistence type="predicted"/>
<accession>A0A6J1SMS3</accession>